<proteinExistence type="predicted"/>
<feature type="compositionally biased region" description="Polar residues" evidence="1">
    <location>
        <begin position="12"/>
        <end position="21"/>
    </location>
</feature>
<dbReference type="OrthoDB" id="2487499at2759"/>
<evidence type="ECO:0000313" key="4">
    <source>
        <dbReference type="Proteomes" id="UP000439903"/>
    </source>
</evidence>
<feature type="compositionally biased region" description="Polar residues" evidence="1">
    <location>
        <begin position="82"/>
        <end position="93"/>
    </location>
</feature>
<dbReference type="EMBL" id="WTPW01002084">
    <property type="protein sequence ID" value="KAF0398398.1"/>
    <property type="molecule type" value="Genomic_DNA"/>
</dbReference>
<protein>
    <submittedName>
        <fullName evidence="2">Uncharacterized protein</fullName>
    </submittedName>
</protein>
<gene>
    <name evidence="3" type="ORF">F8M41_009871</name>
    <name evidence="2" type="ORF">F8M41_018966</name>
</gene>
<feature type="region of interest" description="Disordered" evidence="1">
    <location>
        <begin position="1"/>
        <end position="30"/>
    </location>
</feature>
<dbReference type="AlphaFoldDB" id="A0A8H3ZYC4"/>
<comment type="caution">
    <text evidence="2">The sequence shown here is derived from an EMBL/GenBank/DDBJ whole genome shotgun (WGS) entry which is preliminary data.</text>
</comment>
<evidence type="ECO:0000313" key="3">
    <source>
        <dbReference type="EMBL" id="KAF0398398.1"/>
    </source>
</evidence>
<dbReference type="EMBL" id="WTPW01004759">
    <property type="protein sequence ID" value="KAF0332876.1"/>
    <property type="molecule type" value="Genomic_DNA"/>
</dbReference>
<feature type="compositionally biased region" description="Basic residues" evidence="1">
    <location>
        <begin position="62"/>
        <end position="80"/>
    </location>
</feature>
<evidence type="ECO:0000256" key="1">
    <source>
        <dbReference type="SAM" id="MobiDB-lite"/>
    </source>
</evidence>
<dbReference type="Proteomes" id="UP000439903">
    <property type="component" value="Unassembled WGS sequence"/>
</dbReference>
<feature type="region of interest" description="Disordered" evidence="1">
    <location>
        <begin position="55"/>
        <end position="102"/>
    </location>
</feature>
<accession>A0A8H3ZYC4</accession>
<evidence type="ECO:0000313" key="2">
    <source>
        <dbReference type="EMBL" id="KAF0332876.1"/>
    </source>
</evidence>
<name>A0A8H3ZYC4_GIGMA</name>
<sequence length="102" mass="11752">MTKNLKDAPTVQLPNSDNIESGPSVKRKRTEELYEHLPEMENANPTVDYEPEANEINSTKNIKPRKNQKILTRNQRKGKGRATQNVETSQNLDQEMRDSDEE</sequence>
<organism evidence="2 4">
    <name type="scientific">Gigaspora margarita</name>
    <dbReference type="NCBI Taxonomy" id="4874"/>
    <lineage>
        <taxon>Eukaryota</taxon>
        <taxon>Fungi</taxon>
        <taxon>Fungi incertae sedis</taxon>
        <taxon>Mucoromycota</taxon>
        <taxon>Glomeromycotina</taxon>
        <taxon>Glomeromycetes</taxon>
        <taxon>Diversisporales</taxon>
        <taxon>Gigasporaceae</taxon>
        <taxon>Gigaspora</taxon>
    </lineage>
</organism>
<reference evidence="2 4" key="1">
    <citation type="journal article" date="2019" name="Environ. Microbiol.">
        <title>At the nexus of three kingdoms: the genome of the mycorrhizal fungus Gigaspora margarita provides insights into plant, endobacterial and fungal interactions.</title>
        <authorList>
            <person name="Venice F."/>
            <person name="Ghignone S."/>
            <person name="Salvioli di Fossalunga A."/>
            <person name="Amselem J."/>
            <person name="Novero M."/>
            <person name="Xianan X."/>
            <person name="Sedzielewska Toro K."/>
            <person name="Morin E."/>
            <person name="Lipzen A."/>
            <person name="Grigoriev I.V."/>
            <person name="Henrissat B."/>
            <person name="Martin F.M."/>
            <person name="Bonfante P."/>
        </authorList>
    </citation>
    <scope>NUCLEOTIDE SEQUENCE [LARGE SCALE GENOMIC DNA]</scope>
    <source>
        <strain evidence="2 4">BEG34</strain>
    </source>
</reference>
<keyword evidence="4" id="KW-1185">Reference proteome</keyword>